<comment type="caution">
    <text evidence="1">The sequence shown here is derived from an EMBL/GenBank/DDBJ whole genome shotgun (WGS) entry which is preliminary data.</text>
</comment>
<dbReference type="InterPro" id="IPR006756">
    <property type="entry name" value="Phenol_hydroxylase"/>
</dbReference>
<dbReference type="EMBL" id="NMVO01000012">
    <property type="protein sequence ID" value="OYO14354.1"/>
    <property type="molecule type" value="Genomic_DNA"/>
</dbReference>
<accession>A0A255GMX6</accession>
<dbReference type="RefSeq" id="WP_094400950.1">
    <property type="nucleotide sequence ID" value="NZ_NMVL01000011.1"/>
</dbReference>
<protein>
    <submittedName>
        <fullName evidence="1">Phenol hydroxylase</fullName>
    </submittedName>
</protein>
<gene>
    <name evidence="1" type="ORF">CGZ94_06985</name>
</gene>
<dbReference type="Proteomes" id="UP000215896">
    <property type="component" value="Unassembled WGS sequence"/>
</dbReference>
<name>A0A255GMX6_9ACTN</name>
<dbReference type="Pfam" id="PF04663">
    <property type="entry name" value="Phenol_monoox"/>
    <property type="match status" value="1"/>
</dbReference>
<organism evidence="1 2">
    <name type="scientific">Enemella evansiae</name>
    <dbReference type="NCBI Taxonomy" id="2016499"/>
    <lineage>
        <taxon>Bacteria</taxon>
        <taxon>Bacillati</taxon>
        <taxon>Actinomycetota</taxon>
        <taxon>Actinomycetes</taxon>
        <taxon>Propionibacteriales</taxon>
        <taxon>Propionibacteriaceae</taxon>
        <taxon>Enemella</taxon>
    </lineage>
</organism>
<dbReference type="AlphaFoldDB" id="A0A255GMX6"/>
<dbReference type="GO" id="GO:0018662">
    <property type="term" value="F:phenol 2-monooxygenase activity"/>
    <property type="evidence" value="ECO:0007669"/>
    <property type="project" value="InterPro"/>
</dbReference>
<reference evidence="1 2" key="1">
    <citation type="submission" date="2017-07" db="EMBL/GenBank/DDBJ databases">
        <title>Draft whole genome sequences of clinical Proprionibacteriaceae strains.</title>
        <authorList>
            <person name="Bernier A.-M."/>
            <person name="Bernard K."/>
            <person name="Domingo M.-C."/>
        </authorList>
    </citation>
    <scope>NUCLEOTIDE SEQUENCE [LARGE SCALE GENOMIC DNA]</scope>
    <source>
        <strain evidence="1 2">NML 030167</strain>
    </source>
</reference>
<proteinExistence type="predicted"/>
<dbReference type="InterPro" id="IPR043010">
    <property type="entry name" value="Phenol_hydroxylase_sf"/>
</dbReference>
<evidence type="ECO:0000313" key="2">
    <source>
        <dbReference type="Proteomes" id="UP000215896"/>
    </source>
</evidence>
<sequence length="114" mass="12881">MAIKSLAPYEFESRSAQKLYGDDMLVHVLRRDSMLFCSAVAVRVPQTMTWKEFVDTQVLPWCTSDPDFNAEGPFSWRLVEQEFTPSDDKTLAELGIRHKNTVSIDIAPVGNTKG</sequence>
<evidence type="ECO:0000313" key="1">
    <source>
        <dbReference type="EMBL" id="OYO14354.1"/>
    </source>
</evidence>
<keyword evidence="2" id="KW-1185">Reference proteome</keyword>
<dbReference type="Gene3D" id="3.10.20.560">
    <property type="entry name" value="Phenol hydroxylase"/>
    <property type="match status" value="1"/>
</dbReference>